<dbReference type="STRING" id="222891.NSE_0789"/>
<protein>
    <submittedName>
        <fullName evidence="2">Uncharacterized protein</fullName>
    </submittedName>
</protein>
<keyword evidence="3" id="KW-1185">Reference proteome</keyword>
<dbReference type="EMBL" id="CP000237">
    <property type="protein sequence ID" value="ABD46295.1"/>
    <property type="molecule type" value="Genomic_DNA"/>
</dbReference>
<keyword evidence="1" id="KW-1133">Transmembrane helix</keyword>
<evidence type="ECO:0000313" key="3">
    <source>
        <dbReference type="Proteomes" id="UP000001942"/>
    </source>
</evidence>
<evidence type="ECO:0000313" key="2">
    <source>
        <dbReference type="EMBL" id="ABD46295.1"/>
    </source>
</evidence>
<reference evidence="2 3" key="1">
    <citation type="journal article" date="2006" name="PLoS Genet.">
        <title>Comparative genomics of emerging human ehrlichiosis agents.</title>
        <authorList>
            <person name="Dunning Hotopp J.C."/>
            <person name="Lin M."/>
            <person name="Madupu R."/>
            <person name="Crabtree J."/>
            <person name="Angiuoli S.V."/>
            <person name="Eisen J.A."/>
            <person name="Seshadri R."/>
            <person name="Ren Q."/>
            <person name="Wu M."/>
            <person name="Utterback T.R."/>
            <person name="Smith S."/>
            <person name="Lewis M."/>
            <person name="Khouri H."/>
            <person name="Zhang C."/>
            <person name="Niu H."/>
            <person name="Lin Q."/>
            <person name="Ohashi N."/>
            <person name="Zhi N."/>
            <person name="Nelson W."/>
            <person name="Brinkac L.M."/>
            <person name="Dodson R.J."/>
            <person name="Rosovitz M.J."/>
            <person name="Sundaram J."/>
            <person name="Daugherty S.C."/>
            <person name="Davidsen T."/>
            <person name="Durkin A.S."/>
            <person name="Gwinn M."/>
            <person name="Haft D.H."/>
            <person name="Selengut J.D."/>
            <person name="Sullivan S.A."/>
            <person name="Zafar N."/>
            <person name="Zhou L."/>
            <person name="Benahmed F."/>
            <person name="Forberger H."/>
            <person name="Halpin R."/>
            <person name="Mulligan S."/>
            <person name="Robinson J."/>
            <person name="White O."/>
            <person name="Rikihisa Y."/>
            <person name="Tettelin H."/>
        </authorList>
    </citation>
    <scope>NUCLEOTIDE SEQUENCE [LARGE SCALE GENOMIC DNA]</scope>
    <source>
        <strain evidence="3">ATCC VR-367 / Miyayama</strain>
    </source>
</reference>
<sequence length="273" mass="29976">MLPTYELKRQLVLSLGDSAHKVAGEVLEKFFGRVESRYIRVRTQNAGVILADILAPDTSTIIKVQIIFEAHAKPVPLASSGQHFGFLYDTTVSVTPSDTFSAWILSRIASQEDGCTPGIKSRYEIAIKNLSGLRRKSQIFGILGIVFCVYFIIAITASIGAALTNNSSLRRYGLPTFIALTAVFAALSIAFAVATFCMKKEIKKANTNFSCVRSELFALHNVSVGELARLCNQYLQEKGMEIELVKPVMEYEEPLEVTSAFPQESGVGHCRPS</sequence>
<dbReference type="AlphaFoldDB" id="Q2GCY2"/>
<organism evidence="2 3">
    <name type="scientific">Ehrlichia sennetsu (strain ATCC VR-367 / Miyayama)</name>
    <name type="common">Neorickettsia sennetsu</name>
    <dbReference type="NCBI Taxonomy" id="222891"/>
    <lineage>
        <taxon>Bacteria</taxon>
        <taxon>Pseudomonadati</taxon>
        <taxon>Pseudomonadota</taxon>
        <taxon>Alphaproteobacteria</taxon>
        <taxon>Rickettsiales</taxon>
        <taxon>Anaplasmataceae</taxon>
        <taxon>Ehrlichia</taxon>
    </lineage>
</organism>
<name>Q2GCY2_EHRS3</name>
<dbReference type="HOGENOM" id="CLU_1018740_0_0_5"/>
<accession>Q2GCY2</accession>
<dbReference type="Proteomes" id="UP000001942">
    <property type="component" value="Chromosome"/>
</dbReference>
<feature type="transmembrane region" description="Helical" evidence="1">
    <location>
        <begin position="176"/>
        <end position="198"/>
    </location>
</feature>
<dbReference type="KEGG" id="nse:NSE_0789"/>
<keyword evidence="1" id="KW-0812">Transmembrane</keyword>
<gene>
    <name evidence="2" type="ordered locus">NSE_0789</name>
</gene>
<dbReference type="OrthoDB" id="7165519at2"/>
<evidence type="ECO:0000256" key="1">
    <source>
        <dbReference type="SAM" id="Phobius"/>
    </source>
</evidence>
<keyword evidence="1" id="KW-0472">Membrane</keyword>
<proteinExistence type="predicted"/>
<dbReference type="RefSeq" id="WP_011452170.1">
    <property type="nucleotide sequence ID" value="NC_007798.1"/>
</dbReference>
<feature type="transmembrane region" description="Helical" evidence="1">
    <location>
        <begin position="139"/>
        <end position="164"/>
    </location>
</feature>